<keyword evidence="1" id="KW-1133">Transmembrane helix</keyword>
<evidence type="ECO:0000256" key="2">
    <source>
        <dbReference type="SAM" id="SignalP"/>
    </source>
</evidence>
<keyword evidence="1" id="KW-0812">Transmembrane</keyword>
<gene>
    <name evidence="3" type="ORF">PoB_001347100</name>
</gene>
<keyword evidence="4" id="KW-1185">Reference proteome</keyword>
<sequence>MAVLVVLVLGSDGVKTALEHRNRMGRYCFWSMIKTMWKELRSQGESTGRKALTGKITPTSVLKIAREKRIPLELRTDMSIEGNRSVSQMMMMMMMVMMVKMMILMMARTKRN</sequence>
<keyword evidence="2" id="KW-0732">Signal</keyword>
<feature type="chain" id="PRO_5043472630" evidence="2">
    <location>
        <begin position="17"/>
        <end position="112"/>
    </location>
</feature>
<dbReference type="AlphaFoldDB" id="A0AAV3YX51"/>
<dbReference type="EMBL" id="BLXT01001641">
    <property type="protein sequence ID" value="GFN86965.1"/>
    <property type="molecule type" value="Genomic_DNA"/>
</dbReference>
<reference evidence="3 4" key="1">
    <citation type="journal article" date="2021" name="Elife">
        <title>Chloroplast acquisition without the gene transfer in kleptoplastic sea slugs, Plakobranchus ocellatus.</title>
        <authorList>
            <person name="Maeda T."/>
            <person name="Takahashi S."/>
            <person name="Yoshida T."/>
            <person name="Shimamura S."/>
            <person name="Takaki Y."/>
            <person name="Nagai Y."/>
            <person name="Toyoda A."/>
            <person name="Suzuki Y."/>
            <person name="Arimoto A."/>
            <person name="Ishii H."/>
            <person name="Satoh N."/>
            <person name="Nishiyama T."/>
            <person name="Hasebe M."/>
            <person name="Maruyama T."/>
            <person name="Minagawa J."/>
            <person name="Obokata J."/>
            <person name="Shigenobu S."/>
        </authorList>
    </citation>
    <scope>NUCLEOTIDE SEQUENCE [LARGE SCALE GENOMIC DNA]</scope>
</reference>
<evidence type="ECO:0000256" key="1">
    <source>
        <dbReference type="SAM" id="Phobius"/>
    </source>
</evidence>
<organism evidence="3 4">
    <name type="scientific">Plakobranchus ocellatus</name>
    <dbReference type="NCBI Taxonomy" id="259542"/>
    <lineage>
        <taxon>Eukaryota</taxon>
        <taxon>Metazoa</taxon>
        <taxon>Spiralia</taxon>
        <taxon>Lophotrochozoa</taxon>
        <taxon>Mollusca</taxon>
        <taxon>Gastropoda</taxon>
        <taxon>Heterobranchia</taxon>
        <taxon>Euthyneura</taxon>
        <taxon>Panpulmonata</taxon>
        <taxon>Sacoglossa</taxon>
        <taxon>Placobranchoidea</taxon>
        <taxon>Plakobranchidae</taxon>
        <taxon>Plakobranchus</taxon>
    </lineage>
</organism>
<feature type="transmembrane region" description="Helical" evidence="1">
    <location>
        <begin position="86"/>
        <end position="107"/>
    </location>
</feature>
<name>A0AAV3YX51_9GAST</name>
<protein>
    <submittedName>
        <fullName evidence="3">Uncharacterized protein</fullName>
    </submittedName>
</protein>
<feature type="signal peptide" evidence="2">
    <location>
        <begin position="1"/>
        <end position="16"/>
    </location>
</feature>
<evidence type="ECO:0000313" key="3">
    <source>
        <dbReference type="EMBL" id="GFN86965.1"/>
    </source>
</evidence>
<accession>A0AAV3YX51</accession>
<proteinExistence type="predicted"/>
<keyword evidence="1" id="KW-0472">Membrane</keyword>
<evidence type="ECO:0000313" key="4">
    <source>
        <dbReference type="Proteomes" id="UP000735302"/>
    </source>
</evidence>
<dbReference type="Proteomes" id="UP000735302">
    <property type="component" value="Unassembled WGS sequence"/>
</dbReference>
<comment type="caution">
    <text evidence="3">The sequence shown here is derived from an EMBL/GenBank/DDBJ whole genome shotgun (WGS) entry which is preliminary data.</text>
</comment>